<sequence length="215" mass="25402">PVLRNQKALDREQKILEEFLNWRNKTLKRAKKNVKGAFTGEMSQLEFESMKRRIDQDIEVVKSIDTKTGKWVGFDRSAFVTSISGRLNRELKQGNIKLVEESLKYIEDQEKKTGMIKPVFTKRHSIFKNLEKVKTTPEIKVTGRKEIKSYEGAKIINNFDVERIQLLFDEKPKQDIINELKRSGWHWSRNQGAWQRKNTKNAEYNSTFILDKHFK</sequence>
<name>X0WRA1_9ZZZZ</name>
<protein>
    <submittedName>
        <fullName evidence="1">Uncharacterized protein</fullName>
    </submittedName>
</protein>
<evidence type="ECO:0000313" key="1">
    <source>
        <dbReference type="EMBL" id="GAG33195.1"/>
    </source>
</evidence>
<organism evidence="1">
    <name type="scientific">marine sediment metagenome</name>
    <dbReference type="NCBI Taxonomy" id="412755"/>
    <lineage>
        <taxon>unclassified sequences</taxon>
        <taxon>metagenomes</taxon>
        <taxon>ecological metagenomes</taxon>
    </lineage>
</organism>
<reference evidence="1" key="1">
    <citation type="journal article" date="2014" name="Front. Microbiol.">
        <title>High frequency of phylogenetically diverse reductive dehalogenase-homologous genes in deep subseafloor sedimentary metagenomes.</title>
        <authorList>
            <person name="Kawai M."/>
            <person name="Futagami T."/>
            <person name="Toyoda A."/>
            <person name="Takaki Y."/>
            <person name="Nishi S."/>
            <person name="Hori S."/>
            <person name="Arai W."/>
            <person name="Tsubouchi T."/>
            <person name="Morono Y."/>
            <person name="Uchiyama I."/>
            <person name="Ito T."/>
            <person name="Fujiyama A."/>
            <person name="Inagaki F."/>
            <person name="Takami H."/>
        </authorList>
    </citation>
    <scope>NUCLEOTIDE SEQUENCE</scope>
    <source>
        <strain evidence="1">Expedition CK06-06</strain>
    </source>
</reference>
<feature type="non-terminal residue" evidence="1">
    <location>
        <position position="1"/>
    </location>
</feature>
<gene>
    <name evidence="1" type="ORF">S01H1_70395</name>
</gene>
<accession>X0WRA1</accession>
<dbReference type="EMBL" id="BARS01046810">
    <property type="protein sequence ID" value="GAG33195.1"/>
    <property type="molecule type" value="Genomic_DNA"/>
</dbReference>
<dbReference type="AlphaFoldDB" id="X0WRA1"/>
<comment type="caution">
    <text evidence="1">The sequence shown here is derived from an EMBL/GenBank/DDBJ whole genome shotgun (WGS) entry which is preliminary data.</text>
</comment>
<proteinExistence type="predicted"/>